<dbReference type="OrthoDB" id="126955at2759"/>
<organism evidence="2 3">
    <name type="scientific">Phytophthora megakarya</name>
    <dbReference type="NCBI Taxonomy" id="4795"/>
    <lineage>
        <taxon>Eukaryota</taxon>
        <taxon>Sar</taxon>
        <taxon>Stramenopiles</taxon>
        <taxon>Oomycota</taxon>
        <taxon>Peronosporomycetes</taxon>
        <taxon>Peronosporales</taxon>
        <taxon>Peronosporaceae</taxon>
        <taxon>Phytophthora</taxon>
    </lineage>
</organism>
<evidence type="ECO:0000259" key="1">
    <source>
        <dbReference type="Pfam" id="PF18634"/>
    </source>
</evidence>
<protein>
    <submittedName>
        <fullName evidence="2">RxLR effector protein</fullName>
    </submittedName>
</protein>
<accession>A0A225WDX2</accession>
<dbReference type="InterPro" id="IPR040786">
    <property type="entry name" value="RXLR_WY"/>
</dbReference>
<keyword evidence="3" id="KW-1185">Reference proteome</keyword>
<dbReference type="EMBL" id="NBNE01001064">
    <property type="protein sequence ID" value="OWZ15732.1"/>
    <property type="molecule type" value="Genomic_DNA"/>
</dbReference>
<comment type="caution">
    <text evidence="2">The sequence shown here is derived from an EMBL/GenBank/DDBJ whole genome shotgun (WGS) entry which is preliminary data.</text>
</comment>
<proteinExistence type="predicted"/>
<feature type="domain" description="RXLR phytopathogen effector protein WY-domain" evidence="1">
    <location>
        <begin position="90"/>
        <end position="140"/>
    </location>
</feature>
<dbReference type="Proteomes" id="UP000198211">
    <property type="component" value="Unassembled WGS sequence"/>
</dbReference>
<sequence length="222" mass="26117">MYTLLKNSNSKSRLVNLVHSMRQFPETKTFADKLQFSMYSQSRSMRKAVEKLWIRSRVSPEEAFKILQIEHSLFDKSILFHPWLRYTELFRRKHGVDSFTDVQLLEFLLNRMKRPEPQLGIVLQTLKSEGFENLGERLQKLLFRRWITSTETPQAFGDLLVNPYGLWSNLLVLPKTDARFKTLEGYTLQYAEEVKGKAVQESAKKIKKCLTMANLKMRLHSL</sequence>
<dbReference type="Pfam" id="PF18634">
    <property type="entry name" value="RXLR_WY"/>
    <property type="match status" value="2"/>
</dbReference>
<dbReference type="AlphaFoldDB" id="A0A225WDX2"/>
<evidence type="ECO:0000313" key="2">
    <source>
        <dbReference type="EMBL" id="OWZ15732.1"/>
    </source>
</evidence>
<name>A0A225WDX2_9STRA</name>
<gene>
    <name evidence="2" type="ORF">PHMEG_00010570</name>
</gene>
<reference evidence="3" key="1">
    <citation type="submission" date="2017-03" db="EMBL/GenBank/DDBJ databases">
        <title>Phytopthora megakarya and P. palmivora, two closely related causual agents of cacao black pod achieved similar genome size and gene model numbers by different mechanisms.</title>
        <authorList>
            <person name="Ali S."/>
            <person name="Shao J."/>
            <person name="Larry D.J."/>
            <person name="Kronmiller B."/>
            <person name="Shen D."/>
            <person name="Strem M.D."/>
            <person name="Melnick R.L."/>
            <person name="Guiltinan M.J."/>
            <person name="Tyler B.M."/>
            <person name="Meinhardt L.W."/>
            <person name="Bailey B.A."/>
        </authorList>
    </citation>
    <scope>NUCLEOTIDE SEQUENCE [LARGE SCALE GENOMIC DNA]</scope>
    <source>
        <strain evidence="3">zdho120</strain>
    </source>
</reference>
<feature type="domain" description="RXLR phytopathogen effector protein WY-domain" evidence="1">
    <location>
        <begin position="1"/>
        <end position="35"/>
    </location>
</feature>
<evidence type="ECO:0000313" key="3">
    <source>
        <dbReference type="Proteomes" id="UP000198211"/>
    </source>
</evidence>